<evidence type="ECO:0000256" key="1">
    <source>
        <dbReference type="SAM" id="MobiDB-lite"/>
    </source>
</evidence>
<keyword evidence="3" id="KW-1185">Reference proteome</keyword>
<evidence type="ECO:0000313" key="3">
    <source>
        <dbReference type="Proteomes" id="UP001362999"/>
    </source>
</evidence>
<comment type="caution">
    <text evidence="2">The sequence shown here is derived from an EMBL/GenBank/DDBJ whole genome shotgun (WGS) entry which is preliminary data.</text>
</comment>
<dbReference type="Proteomes" id="UP001362999">
    <property type="component" value="Unassembled WGS sequence"/>
</dbReference>
<dbReference type="EMBL" id="JAWWNJ010000022">
    <property type="protein sequence ID" value="KAK7033750.1"/>
    <property type="molecule type" value="Genomic_DNA"/>
</dbReference>
<sequence length="246" mass="28222">MTHSKIGKGNGRVKDPSAAAELRRIASANYYQKNADTIREKRRIQMAEKRCEREVMARIKANRRKSDKPKLLRTATSRAVSAPPRIITFTERTGRLASLSPSQQPMNRVENKDVPNRSVSPTQDRMRSREEENERGEHKEEIGMRTISEVAEESPGSASSDDQDWQLSPITQGQEQHEEQIASSSSHLYIFISLQFSPLKRSCRRIRRRYWTPPIEDDPLPGPQPRLPSFISYLEDHMCGQHDGRT</sequence>
<gene>
    <name evidence="2" type="ORF">R3P38DRAFT_2772607</name>
</gene>
<proteinExistence type="predicted"/>
<accession>A0AAW0C5B7</accession>
<protein>
    <submittedName>
        <fullName evidence="2">Uncharacterized protein</fullName>
    </submittedName>
</protein>
<feature type="region of interest" description="Disordered" evidence="1">
    <location>
        <begin position="92"/>
        <end position="144"/>
    </location>
</feature>
<dbReference type="AlphaFoldDB" id="A0AAW0C5B7"/>
<name>A0AAW0C5B7_9AGAR</name>
<reference evidence="2 3" key="1">
    <citation type="journal article" date="2024" name="J Genomics">
        <title>Draft genome sequencing and assembly of Favolaschia claudopus CIRM-BRFM 2984 isolated from oak limbs.</title>
        <authorList>
            <person name="Navarro D."/>
            <person name="Drula E."/>
            <person name="Chaduli D."/>
            <person name="Cazenave R."/>
            <person name="Ahrendt S."/>
            <person name="Wang J."/>
            <person name="Lipzen A."/>
            <person name="Daum C."/>
            <person name="Barry K."/>
            <person name="Grigoriev I.V."/>
            <person name="Favel A."/>
            <person name="Rosso M.N."/>
            <person name="Martin F."/>
        </authorList>
    </citation>
    <scope>NUCLEOTIDE SEQUENCE [LARGE SCALE GENOMIC DNA]</scope>
    <source>
        <strain evidence="2 3">CIRM-BRFM 2984</strain>
    </source>
</reference>
<organism evidence="2 3">
    <name type="scientific">Favolaschia claudopus</name>
    <dbReference type="NCBI Taxonomy" id="2862362"/>
    <lineage>
        <taxon>Eukaryota</taxon>
        <taxon>Fungi</taxon>
        <taxon>Dikarya</taxon>
        <taxon>Basidiomycota</taxon>
        <taxon>Agaricomycotina</taxon>
        <taxon>Agaricomycetes</taxon>
        <taxon>Agaricomycetidae</taxon>
        <taxon>Agaricales</taxon>
        <taxon>Marasmiineae</taxon>
        <taxon>Mycenaceae</taxon>
        <taxon>Favolaschia</taxon>
    </lineage>
</organism>
<evidence type="ECO:0000313" key="2">
    <source>
        <dbReference type="EMBL" id="KAK7033750.1"/>
    </source>
</evidence>
<feature type="compositionally biased region" description="Basic and acidic residues" evidence="1">
    <location>
        <begin position="124"/>
        <end position="143"/>
    </location>
</feature>
<feature type="region of interest" description="Disordered" evidence="1">
    <location>
        <begin position="59"/>
        <end position="79"/>
    </location>
</feature>